<reference evidence="3" key="1">
    <citation type="journal article" date="2019" name="bioRxiv">
        <title>Genomics, evolutionary history and diagnostics of the Alternaria alternata species group including apple and Asian pear pathotypes.</title>
        <authorList>
            <person name="Armitage A.D."/>
            <person name="Cockerton H.M."/>
            <person name="Sreenivasaprasad S."/>
            <person name="Woodhall J.W."/>
            <person name="Lane C.R."/>
            <person name="Harrison R.J."/>
            <person name="Clarkson J.P."/>
        </authorList>
    </citation>
    <scope>NUCLEOTIDE SEQUENCE [LARGE SCALE GENOMIC DNA]</scope>
    <source>
        <strain evidence="3">FERA 1082</strain>
    </source>
</reference>
<comment type="caution">
    <text evidence="2">The sequence shown here is derived from an EMBL/GenBank/DDBJ whole genome shotgun (WGS) entry which is preliminary data.</text>
</comment>
<dbReference type="EMBL" id="PDXA01000005">
    <property type="protein sequence ID" value="RYN58377.1"/>
    <property type="molecule type" value="Genomic_DNA"/>
</dbReference>
<gene>
    <name evidence="2" type="ORF">AA0114_g2186</name>
</gene>
<organism evidence="2 3">
    <name type="scientific">Alternaria tenuissima</name>
    <dbReference type="NCBI Taxonomy" id="119927"/>
    <lineage>
        <taxon>Eukaryota</taxon>
        <taxon>Fungi</taxon>
        <taxon>Dikarya</taxon>
        <taxon>Ascomycota</taxon>
        <taxon>Pezizomycotina</taxon>
        <taxon>Dothideomycetes</taxon>
        <taxon>Pleosporomycetidae</taxon>
        <taxon>Pleosporales</taxon>
        <taxon>Pleosporineae</taxon>
        <taxon>Pleosporaceae</taxon>
        <taxon>Alternaria</taxon>
        <taxon>Alternaria sect. Alternaria</taxon>
        <taxon>Alternaria alternata complex</taxon>
    </lineage>
</organism>
<dbReference type="AlphaFoldDB" id="A0A4Q4MUU7"/>
<proteinExistence type="predicted"/>
<dbReference type="InterPro" id="IPR000210">
    <property type="entry name" value="BTB/POZ_dom"/>
</dbReference>
<dbReference type="SUPFAM" id="SSF54695">
    <property type="entry name" value="POZ domain"/>
    <property type="match status" value="1"/>
</dbReference>
<sequence length="420" mass="48242">MTKRKGRTPPLRPAEYLSYYKYGIQPGGQNADPSIGFSKVPVWDERTSDEHVHRGAAFTTLLSLKSETIRYNHIAQVNSHPPSIENSHHTQRSSSLVIAMASGHTPSGKMLPNFLTMSFEMVTVRVGEADVAVDIPVYRDQLSAVSLYFRGAFEGPFKEATDRILPLTDVSEQTFRIFLQWTHFQVNSQSSAASMRTHDAVLQKLMTKLRDETTTIPGIDEKGYHDERKKNDSRWTNPESVVDCQLMRASFLRLYVFADKYDIPQFRDDILTALIAQPHVWKWPSSPDQDLIEHAYADLPQSSKFIRFLVLSVATWYIWDSSYEDATRLLCDLKETHKDFALEVAILQVEIYRDKVFPNKHGASSQRELTLPHSCILHEHRVQDKKQCRERIRNHPYIFNILIDACLQDALGMEERCNKA</sequence>
<accession>A0A4Q4MUU7</accession>
<dbReference type="CDD" id="cd18186">
    <property type="entry name" value="BTB_POZ_ZBTB_KLHL-like"/>
    <property type="match status" value="1"/>
</dbReference>
<evidence type="ECO:0000259" key="1">
    <source>
        <dbReference type="PROSITE" id="PS50097"/>
    </source>
</evidence>
<name>A0A4Q4MUU7_9PLEO</name>
<evidence type="ECO:0000313" key="3">
    <source>
        <dbReference type="Proteomes" id="UP000292402"/>
    </source>
</evidence>
<dbReference type="Gene3D" id="3.30.710.10">
    <property type="entry name" value="Potassium Channel Kv1.1, Chain A"/>
    <property type="match status" value="1"/>
</dbReference>
<evidence type="ECO:0000313" key="2">
    <source>
        <dbReference type="EMBL" id="RYN58377.1"/>
    </source>
</evidence>
<dbReference type="InterPro" id="IPR011333">
    <property type="entry name" value="SKP1/BTB/POZ_sf"/>
</dbReference>
<dbReference type="PANTHER" id="PTHR47843:SF2">
    <property type="entry name" value="BTB DOMAIN-CONTAINING PROTEIN"/>
    <property type="match status" value="1"/>
</dbReference>
<protein>
    <recommendedName>
        <fullName evidence="1">BTB domain-containing protein</fullName>
    </recommendedName>
</protein>
<feature type="domain" description="BTB" evidence="1">
    <location>
        <begin position="120"/>
        <end position="183"/>
    </location>
</feature>
<dbReference type="Proteomes" id="UP000292402">
    <property type="component" value="Unassembled WGS sequence"/>
</dbReference>
<dbReference type="PROSITE" id="PS50097">
    <property type="entry name" value="BTB"/>
    <property type="match status" value="1"/>
</dbReference>
<dbReference type="PANTHER" id="PTHR47843">
    <property type="entry name" value="BTB DOMAIN-CONTAINING PROTEIN-RELATED"/>
    <property type="match status" value="1"/>
</dbReference>